<dbReference type="SUPFAM" id="SSF47413">
    <property type="entry name" value="lambda repressor-like DNA-binding domains"/>
    <property type="match status" value="1"/>
</dbReference>
<dbReference type="Gene3D" id="1.10.3100.10">
    <property type="entry name" value="Putative cytoplasmic protein"/>
    <property type="match status" value="1"/>
</dbReference>
<dbReference type="AlphaFoldDB" id="A0A095YE12"/>
<organism evidence="1 2">
    <name type="scientific">Pseudoglutamicibacter albus DNF00011</name>
    <dbReference type="NCBI Taxonomy" id="1401063"/>
    <lineage>
        <taxon>Bacteria</taxon>
        <taxon>Bacillati</taxon>
        <taxon>Actinomycetota</taxon>
        <taxon>Actinomycetes</taxon>
        <taxon>Micrococcales</taxon>
        <taxon>Micrococcaceae</taxon>
        <taxon>Pseudoglutamicibacter</taxon>
    </lineage>
</organism>
<dbReference type="Proteomes" id="UP000053528">
    <property type="component" value="Unassembled WGS sequence"/>
</dbReference>
<comment type="caution">
    <text evidence="1">The sequence shown here is derived from an EMBL/GenBank/DDBJ whole genome shotgun (WGS) entry which is preliminary data.</text>
</comment>
<gene>
    <name evidence="1" type="ORF">HMPREF2128_05400</name>
</gene>
<evidence type="ECO:0000313" key="1">
    <source>
        <dbReference type="EMBL" id="KGF20503.1"/>
    </source>
</evidence>
<sequence>MDNSLFTSAEFKTLRTLLGYSITEISRYLDIGPATARDWDRGRYNPPPGVGEEMRDLADHTDEIVARLVRHYETHPRDWPIRTPRRSCDIATAFPGVELPHYVSLDWCRIVVARVAREIPGLGVDWF</sequence>
<dbReference type="InterPro" id="IPR027910">
    <property type="entry name" value="YdiL_sf"/>
</dbReference>
<reference evidence="1 2" key="1">
    <citation type="submission" date="2014-07" db="EMBL/GenBank/DDBJ databases">
        <authorList>
            <person name="McCorrison J."/>
            <person name="Sanka R."/>
            <person name="Torralba M."/>
            <person name="Gillis M."/>
            <person name="Haft D.H."/>
            <person name="Methe B."/>
            <person name="Sutton G."/>
            <person name="Nelson K.E."/>
        </authorList>
    </citation>
    <scope>NUCLEOTIDE SEQUENCE [LARGE SCALE GENOMIC DNA]</scope>
    <source>
        <strain evidence="1 2">DNF00011</strain>
    </source>
</reference>
<name>A0A095YE12_9MICC</name>
<evidence type="ECO:0000313" key="2">
    <source>
        <dbReference type="Proteomes" id="UP000053528"/>
    </source>
</evidence>
<dbReference type="GO" id="GO:0003677">
    <property type="term" value="F:DNA binding"/>
    <property type="evidence" value="ECO:0007669"/>
    <property type="project" value="InterPro"/>
</dbReference>
<proteinExistence type="predicted"/>
<accession>A0A095YE12</accession>
<dbReference type="InterPro" id="IPR010982">
    <property type="entry name" value="Lambda_DNA-bd_dom_sf"/>
</dbReference>
<protein>
    <submittedName>
        <fullName evidence="1">Uncharacterized protein</fullName>
    </submittedName>
</protein>
<dbReference type="RefSeq" id="WP_035755835.1">
    <property type="nucleotide sequence ID" value="NZ_JRNH01000014.1"/>
</dbReference>
<dbReference type="EMBL" id="JRNH01000014">
    <property type="protein sequence ID" value="KGF20503.1"/>
    <property type="molecule type" value="Genomic_DNA"/>
</dbReference>